<sequence length="101" mass="11205">MCDLATGSRCCAFYSLIGAIFMFWVGIMVTKQPFYVGGLDDEDSAKESAFGAMGTFIFTFILSVIGIIYDSKNQDTEIEDASNYNIITIPQRRFDDGVELS</sequence>
<proteinExistence type="predicted"/>
<gene>
    <name evidence="2" type="ORF">PINE0816_LOCUS18018</name>
</gene>
<keyword evidence="1" id="KW-1133">Transmembrane helix</keyword>
<dbReference type="AlphaFoldDB" id="A0A7S0GJU4"/>
<protein>
    <submittedName>
        <fullName evidence="2">Uncharacterized protein</fullName>
    </submittedName>
</protein>
<name>A0A7S0GJU4_9STRA</name>
<keyword evidence="1" id="KW-0472">Membrane</keyword>
<keyword evidence="1" id="KW-0812">Transmembrane</keyword>
<organism evidence="2">
    <name type="scientific">Proboscia inermis</name>
    <dbReference type="NCBI Taxonomy" id="420281"/>
    <lineage>
        <taxon>Eukaryota</taxon>
        <taxon>Sar</taxon>
        <taxon>Stramenopiles</taxon>
        <taxon>Ochrophyta</taxon>
        <taxon>Bacillariophyta</taxon>
        <taxon>Coscinodiscophyceae</taxon>
        <taxon>Rhizosoleniophycidae</taxon>
        <taxon>Rhizosoleniales</taxon>
        <taxon>Rhizosoleniaceae</taxon>
        <taxon>Proboscia</taxon>
    </lineage>
</organism>
<evidence type="ECO:0000313" key="2">
    <source>
        <dbReference type="EMBL" id="CAD8421862.1"/>
    </source>
</evidence>
<evidence type="ECO:0000256" key="1">
    <source>
        <dbReference type="SAM" id="Phobius"/>
    </source>
</evidence>
<reference evidence="2" key="1">
    <citation type="submission" date="2021-01" db="EMBL/GenBank/DDBJ databases">
        <authorList>
            <person name="Corre E."/>
            <person name="Pelletier E."/>
            <person name="Niang G."/>
            <person name="Scheremetjew M."/>
            <person name="Finn R."/>
            <person name="Kale V."/>
            <person name="Holt S."/>
            <person name="Cochrane G."/>
            <person name="Meng A."/>
            <person name="Brown T."/>
            <person name="Cohen L."/>
        </authorList>
    </citation>
    <scope>NUCLEOTIDE SEQUENCE</scope>
    <source>
        <strain evidence="2">CCAP1064/1</strain>
    </source>
</reference>
<dbReference type="EMBL" id="HBEL01038816">
    <property type="protein sequence ID" value="CAD8421862.1"/>
    <property type="molecule type" value="Transcribed_RNA"/>
</dbReference>
<feature type="transmembrane region" description="Helical" evidence="1">
    <location>
        <begin position="12"/>
        <end position="29"/>
    </location>
</feature>
<accession>A0A7S0GJU4</accession>
<feature type="transmembrane region" description="Helical" evidence="1">
    <location>
        <begin position="49"/>
        <end position="69"/>
    </location>
</feature>